<proteinExistence type="predicted"/>
<name>A0A9D3YXN3_DREPO</name>
<protein>
    <recommendedName>
        <fullName evidence="2">B box-type domain-containing protein</fullName>
    </recommendedName>
</protein>
<evidence type="ECO:0000313" key="3">
    <source>
        <dbReference type="EMBL" id="KAH3706945.1"/>
    </source>
</evidence>
<keyword evidence="1" id="KW-0862">Zinc</keyword>
<sequence>MAQALKCGPCSFVEEEVDPKHFCVDCLEYLCTGCARDHKKHKTLRGHRILNETDLSARHNLIRRIKLIATLFDTR</sequence>
<dbReference type="InterPro" id="IPR000315">
    <property type="entry name" value="Znf_B-box"/>
</dbReference>
<feature type="domain" description="B box-type" evidence="2">
    <location>
        <begin position="2"/>
        <end position="52"/>
    </location>
</feature>
<dbReference type="GO" id="GO:0008270">
    <property type="term" value="F:zinc ion binding"/>
    <property type="evidence" value="ECO:0007669"/>
    <property type="project" value="UniProtKB-KW"/>
</dbReference>
<accession>A0A9D3YXN3</accession>
<keyword evidence="1" id="KW-0863">Zinc-finger</keyword>
<organism evidence="3 4">
    <name type="scientific">Dreissena polymorpha</name>
    <name type="common">Zebra mussel</name>
    <name type="synonym">Mytilus polymorpha</name>
    <dbReference type="NCBI Taxonomy" id="45954"/>
    <lineage>
        <taxon>Eukaryota</taxon>
        <taxon>Metazoa</taxon>
        <taxon>Spiralia</taxon>
        <taxon>Lophotrochozoa</taxon>
        <taxon>Mollusca</taxon>
        <taxon>Bivalvia</taxon>
        <taxon>Autobranchia</taxon>
        <taxon>Heteroconchia</taxon>
        <taxon>Euheterodonta</taxon>
        <taxon>Imparidentia</taxon>
        <taxon>Neoheterodontei</taxon>
        <taxon>Myida</taxon>
        <taxon>Dreissenoidea</taxon>
        <taxon>Dreissenidae</taxon>
        <taxon>Dreissena</taxon>
    </lineage>
</organism>
<keyword evidence="4" id="KW-1185">Reference proteome</keyword>
<keyword evidence="1" id="KW-0479">Metal-binding</keyword>
<dbReference type="Gene3D" id="3.30.160.60">
    <property type="entry name" value="Classic Zinc Finger"/>
    <property type="match status" value="1"/>
</dbReference>
<evidence type="ECO:0000256" key="1">
    <source>
        <dbReference type="PROSITE-ProRule" id="PRU00024"/>
    </source>
</evidence>
<evidence type="ECO:0000313" key="4">
    <source>
        <dbReference type="Proteomes" id="UP000828390"/>
    </source>
</evidence>
<dbReference type="EMBL" id="JAIWYP010000014">
    <property type="protein sequence ID" value="KAH3706945.1"/>
    <property type="molecule type" value="Genomic_DNA"/>
</dbReference>
<comment type="caution">
    <text evidence="3">The sequence shown here is derived from an EMBL/GenBank/DDBJ whole genome shotgun (WGS) entry which is preliminary data.</text>
</comment>
<evidence type="ECO:0000259" key="2">
    <source>
        <dbReference type="PROSITE" id="PS50119"/>
    </source>
</evidence>
<dbReference type="PROSITE" id="PS50119">
    <property type="entry name" value="ZF_BBOX"/>
    <property type="match status" value="1"/>
</dbReference>
<gene>
    <name evidence="3" type="ORF">DPMN_066336</name>
</gene>
<dbReference type="Proteomes" id="UP000828390">
    <property type="component" value="Unassembled WGS sequence"/>
</dbReference>
<dbReference type="AlphaFoldDB" id="A0A9D3YXN3"/>
<reference evidence="3" key="2">
    <citation type="submission" date="2020-11" db="EMBL/GenBank/DDBJ databases">
        <authorList>
            <person name="McCartney M.A."/>
            <person name="Auch B."/>
            <person name="Kono T."/>
            <person name="Mallez S."/>
            <person name="Becker A."/>
            <person name="Gohl D.M."/>
            <person name="Silverstein K.A.T."/>
            <person name="Koren S."/>
            <person name="Bechman K.B."/>
            <person name="Herman A."/>
            <person name="Abrahante J.E."/>
            <person name="Garbe J."/>
        </authorList>
    </citation>
    <scope>NUCLEOTIDE SEQUENCE</scope>
    <source>
        <strain evidence="3">Duluth1</strain>
        <tissue evidence="3">Whole animal</tissue>
    </source>
</reference>
<reference evidence="3" key="1">
    <citation type="journal article" date="2019" name="bioRxiv">
        <title>The Genome of the Zebra Mussel, Dreissena polymorpha: A Resource for Invasive Species Research.</title>
        <authorList>
            <person name="McCartney M.A."/>
            <person name="Auch B."/>
            <person name="Kono T."/>
            <person name="Mallez S."/>
            <person name="Zhang Y."/>
            <person name="Obille A."/>
            <person name="Becker A."/>
            <person name="Abrahante J.E."/>
            <person name="Garbe J."/>
            <person name="Badalamenti J.P."/>
            <person name="Herman A."/>
            <person name="Mangelson H."/>
            <person name="Liachko I."/>
            <person name="Sullivan S."/>
            <person name="Sone E.D."/>
            <person name="Koren S."/>
            <person name="Silverstein K.A.T."/>
            <person name="Beckman K.B."/>
            <person name="Gohl D.M."/>
        </authorList>
    </citation>
    <scope>NUCLEOTIDE SEQUENCE</scope>
    <source>
        <strain evidence="3">Duluth1</strain>
        <tissue evidence="3">Whole animal</tissue>
    </source>
</reference>